<dbReference type="GeneID" id="43594531"/>
<keyword evidence="1" id="KW-0808">Transferase</keyword>
<sequence>MSEKNAFQRFASEQYFSGDRTLELTGTGPNERRTISREDLGFYNAVVVSAVYEFAGENIDVKSVHSFVQPLNRCIEEHPHLTVVIKDAHTEKPYYESVSNINLADHVFMLGDDEARDDDTATLEKILPPILDQPWPPSVPPWRIVVLSLPPQRGTKIPRCLIAFAFSHTIGDGIAGLAFHRTFLDACQLQTTTNEETFMFTVPRPTLPAPFDTPQTLPISWSFLLGPLIAVLLPKFIANFLGLHAAASTVDAGTWTGSPIFFNPGSLYSKIRLLEIEGPLVKKALQVSRTHDAKLTGTIHQLIVRALSKALPDRNITNFVSGTAINMRGSVGAPNYEWGLYVSGYYEAHPRVDAATGLTDAMWAAASSMTKNLAECAVTLQDQAIGLLRYAPSIRNWTLGKIGDQRDSSYEVSNLLVFDGSGEGKRSRITKMVFAQPGNTPSAPLVFNLVSVKGGSMMCAVSWQEGALGIPLEQETAFVDEIILSLRADFEGLGNIPGEPVCFDGGSLNEADAVFGLK</sequence>
<evidence type="ECO:0000313" key="2">
    <source>
        <dbReference type="Proteomes" id="UP000254866"/>
    </source>
</evidence>
<comment type="caution">
    <text evidence="1">The sequence shown here is derived from an EMBL/GenBank/DDBJ whole genome shotgun (WGS) entry which is preliminary data.</text>
</comment>
<accession>A0A370U1T0</accession>
<dbReference type="InterPro" id="IPR052058">
    <property type="entry name" value="Alcohol_O-acetyltransferase"/>
</dbReference>
<dbReference type="STRING" id="2656787.A0A370U1T0"/>
<reference evidence="1 2" key="1">
    <citation type="journal article" date="2018" name="IMA Fungus">
        <title>IMA Genome-F 9: Draft genome sequence of Annulohypoxylon stygium, Aspergillus mulundensis, Berkeleyomyces basicola (syn. Thielaviopsis basicola), Ceratocystis smalleyi, two Cercospora beticola strains, Coleophoma cylindrospora, Fusarium fracticaudum, Phialophora cf. hyalina, and Morchella septimelata.</title>
        <authorList>
            <person name="Wingfield B.D."/>
            <person name="Bills G.F."/>
            <person name="Dong Y."/>
            <person name="Huang W."/>
            <person name="Nel W.J."/>
            <person name="Swalarsk-Parry B.S."/>
            <person name="Vaghefi N."/>
            <person name="Wilken P.M."/>
            <person name="An Z."/>
            <person name="de Beer Z.W."/>
            <person name="De Vos L."/>
            <person name="Chen L."/>
            <person name="Duong T.A."/>
            <person name="Gao Y."/>
            <person name="Hammerbacher A."/>
            <person name="Kikkert J.R."/>
            <person name="Li Y."/>
            <person name="Li H."/>
            <person name="Li K."/>
            <person name="Li Q."/>
            <person name="Liu X."/>
            <person name="Ma X."/>
            <person name="Naidoo K."/>
            <person name="Pethybridge S.J."/>
            <person name="Sun J."/>
            <person name="Steenkamp E.T."/>
            <person name="van der Nest M.A."/>
            <person name="van Wyk S."/>
            <person name="Wingfield M.J."/>
            <person name="Xiong C."/>
            <person name="Yue Q."/>
            <person name="Zhang X."/>
        </authorList>
    </citation>
    <scope>NUCLEOTIDE SEQUENCE [LARGE SCALE GENOMIC DNA]</scope>
    <source>
        <strain evidence="1 2">BP 5553</strain>
    </source>
</reference>
<dbReference type="Proteomes" id="UP000254866">
    <property type="component" value="Unassembled WGS sequence"/>
</dbReference>
<dbReference type="PANTHER" id="PTHR28037">
    <property type="entry name" value="ALCOHOL O-ACETYLTRANSFERASE 1-RELATED"/>
    <property type="match status" value="1"/>
</dbReference>
<dbReference type="OrthoDB" id="2150604at2759"/>
<protein>
    <submittedName>
        <fullName evidence="1">Alcohol acetyltransferase</fullName>
    </submittedName>
</protein>
<dbReference type="GO" id="GO:0008080">
    <property type="term" value="F:N-acetyltransferase activity"/>
    <property type="evidence" value="ECO:0007669"/>
    <property type="project" value="TreeGrafter"/>
</dbReference>
<evidence type="ECO:0000313" key="1">
    <source>
        <dbReference type="EMBL" id="RDL41703.1"/>
    </source>
</evidence>
<organism evidence="1 2">
    <name type="scientific">Venustampulla echinocandica</name>
    <dbReference type="NCBI Taxonomy" id="2656787"/>
    <lineage>
        <taxon>Eukaryota</taxon>
        <taxon>Fungi</taxon>
        <taxon>Dikarya</taxon>
        <taxon>Ascomycota</taxon>
        <taxon>Pezizomycotina</taxon>
        <taxon>Leotiomycetes</taxon>
        <taxon>Helotiales</taxon>
        <taxon>Pleuroascaceae</taxon>
        <taxon>Venustampulla</taxon>
    </lineage>
</organism>
<name>A0A370U1T0_9HELO</name>
<dbReference type="PANTHER" id="PTHR28037:SF1">
    <property type="entry name" value="ALCOHOL O-ACETYLTRANSFERASE 1-RELATED"/>
    <property type="match status" value="1"/>
</dbReference>
<proteinExistence type="predicted"/>
<dbReference type="EMBL" id="NPIC01000001">
    <property type="protein sequence ID" value="RDL41703.1"/>
    <property type="molecule type" value="Genomic_DNA"/>
</dbReference>
<dbReference type="AlphaFoldDB" id="A0A370U1T0"/>
<keyword evidence="2" id="KW-1185">Reference proteome</keyword>
<dbReference type="Gene3D" id="3.30.559.10">
    <property type="entry name" value="Chloramphenicol acetyltransferase-like domain"/>
    <property type="match status" value="1"/>
</dbReference>
<dbReference type="RefSeq" id="XP_031874359.1">
    <property type="nucleotide sequence ID" value="XM_032010305.1"/>
</dbReference>
<gene>
    <name evidence="1" type="ORF">BP5553_01682</name>
</gene>
<dbReference type="Pfam" id="PF07247">
    <property type="entry name" value="AATase"/>
    <property type="match status" value="1"/>
</dbReference>
<dbReference type="InterPro" id="IPR023213">
    <property type="entry name" value="CAT-like_dom_sf"/>
</dbReference>
<dbReference type="InterPro" id="IPR010828">
    <property type="entry name" value="Atf2/Sli1-like"/>
</dbReference>